<feature type="region of interest" description="Disordered" evidence="1">
    <location>
        <begin position="159"/>
        <end position="210"/>
    </location>
</feature>
<gene>
    <name evidence="2" type="ORF">TSPGSL018_30242</name>
</gene>
<sequence>TEKPYECMDYLQLLKQQREYKEKQSGCVKSLLDEKPSQNNEIMGRPGRTVSRDDHVLHCKKVDKAGLRINEERLKTSVENSVPDSFTRGKPDSQLEQEINVSVLESRASNPLIRKMLDKKKELAPKESVAGLQSRQEGCPDEWRRIRNLLARDAIDFHKPGSEAEHSSSCIMSAHHSQQSESKGIPRAGRRSGVHESRRSQLLSARKRAS</sequence>
<protein>
    <submittedName>
        <fullName evidence="2">Uncharacterized protein</fullName>
    </submittedName>
</protein>
<organism evidence="2">
    <name type="scientific">Tetraselmis sp. GSL018</name>
    <dbReference type="NCBI Taxonomy" id="582737"/>
    <lineage>
        <taxon>Eukaryota</taxon>
        <taxon>Viridiplantae</taxon>
        <taxon>Chlorophyta</taxon>
        <taxon>core chlorophytes</taxon>
        <taxon>Chlorodendrophyceae</taxon>
        <taxon>Chlorodendrales</taxon>
        <taxon>Chlorodendraceae</taxon>
        <taxon>Tetraselmis</taxon>
    </lineage>
</organism>
<evidence type="ECO:0000313" key="2">
    <source>
        <dbReference type="EMBL" id="JAC72893.1"/>
    </source>
</evidence>
<proteinExistence type="predicted"/>
<feature type="non-terminal residue" evidence="2">
    <location>
        <position position="1"/>
    </location>
</feature>
<feature type="compositionally biased region" description="Polar residues" evidence="1">
    <location>
        <begin position="167"/>
        <end position="182"/>
    </location>
</feature>
<dbReference type="EMBL" id="GBEZ01013058">
    <property type="protein sequence ID" value="JAC72893.1"/>
    <property type="molecule type" value="Transcribed_RNA"/>
</dbReference>
<name>A0A061RLL2_9CHLO</name>
<dbReference type="AlphaFoldDB" id="A0A061RLL2"/>
<reference evidence="2" key="1">
    <citation type="submission" date="2014-05" db="EMBL/GenBank/DDBJ databases">
        <title>The transcriptome of the halophilic microalga Tetraselmis sp. GSL018 isolated from the Great Salt Lake, Utah.</title>
        <authorList>
            <person name="Jinkerson R.E."/>
            <person name="D'Adamo S."/>
            <person name="Posewitz M.C."/>
        </authorList>
    </citation>
    <scope>NUCLEOTIDE SEQUENCE</scope>
    <source>
        <strain evidence="2">GSL018</strain>
    </source>
</reference>
<evidence type="ECO:0000256" key="1">
    <source>
        <dbReference type="SAM" id="MobiDB-lite"/>
    </source>
</evidence>
<accession>A0A061RLL2</accession>